<protein>
    <submittedName>
        <fullName evidence="2">Uncharacterized protein</fullName>
    </submittedName>
</protein>
<keyword evidence="3" id="KW-1185">Reference proteome</keyword>
<accession>A0ABQ5JWL1</accession>
<evidence type="ECO:0000313" key="3">
    <source>
        <dbReference type="Proteomes" id="UP001057375"/>
    </source>
</evidence>
<evidence type="ECO:0000256" key="1">
    <source>
        <dbReference type="SAM" id="MobiDB-lite"/>
    </source>
</evidence>
<dbReference type="Proteomes" id="UP001057375">
    <property type="component" value="Unassembled WGS sequence"/>
</dbReference>
<comment type="caution">
    <text evidence="2">The sequence shown here is derived from an EMBL/GenBank/DDBJ whole genome shotgun (WGS) entry which is preliminary data.</text>
</comment>
<proteinExistence type="predicted"/>
<reference evidence="2" key="1">
    <citation type="submission" date="2022-03" db="EMBL/GenBank/DDBJ databases">
        <title>Draft genome sequence of Aduncisulcus paluster, a free-living microaerophilic Fornicata.</title>
        <authorList>
            <person name="Yuyama I."/>
            <person name="Kume K."/>
            <person name="Tamura T."/>
            <person name="Inagaki Y."/>
            <person name="Hashimoto T."/>
        </authorList>
    </citation>
    <scope>NUCLEOTIDE SEQUENCE</scope>
    <source>
        <strain evidence="2">NY0171</strain>
    </source>
</reference>
<feature type="region of interest" description="Disordered" evidence="1">
    <location>
        <begin position="1"/>
        <end position="38"/>
    </location>
</feature>
<dbReference type="EMBL" id="BQXS01006446">
    <property type="protein sequence ID" value="GKT19999.1"/>
    <property type="molecule type" value="Genomic_DNA"/>
</dbReference>
<feature type="compositionally biased region" description="Basic and acidic residues" evidence="1">
    <location>
        <begin position="8"/>
        <end position="38"/>
    </location>
</feature>
<name>A0ABQ5JWL1_9EUKA</name>
<gene>
    <name evidence="2" type="ORF">ADUPG1_004360</name>
</gene>
<organism evidence="2 3">
    <name type="scientific">Aduncisulcus paluster</name>
    <dbReference type="NCBI Taxonomy" id="2918883"/>
    <lineage>
        <taxon>Eukaryota</taxon>
        <taxon>Metamonada</taxon>
        <taxon>Carpediemonas-like organisms</taxon>
        <taxon>Aduncisulcus</taxon>
    </lineage>
</organism>
<evidence type="ECO:0000313" key="2">
    <source>
        <dbReference type="EMBL" id="GKT19999.1"/>
    </source>
</evidence>
<sequence>MENGGQRENGERVEKGSPRGDMPLGEKPDFDNMTDEEKAAWEAEKEAEKVEREAERQAFQTAIEEGDTDTIKDHLDTMLERMEDHLENIEAKIAEFNSAE</sequence>